<evidence type="ECO:0000256" key="7">
    <source>
        <dbReference type="ARBA" id="ARBA00022989"/>
    </source>
</evidence>
<dbReference type="NCBIfam" id="NF009070">
    <property type="entry name" value="PRK12405.1"/>
    <property type="match status" value="1"/>
</dbReference>
<comment type="function">
    <text evidence="9">Part of a membrane-bound complex that couples electron transfer with translocation of ions across the membrane.</text>
</comment>
<dbReference type="Pfam" id="PF02508">
    <property type="entry name" value="Rnf-Nqr"/>
    <property type="match status" value="1"/>
</dbReference>
<keyword evidence="5 9" id="KW-1278">Translocase</keyword>
<reference evidence="10 11" key="1">
    <citation type="submission" date="2012-09" db="EMBL/GenBank/DDBJ databases">
        <title>Genome Sequence of alkane-degrading Bacterium Alcanivorax sp. 521-1.</title>
        <authorList>
            <person name="Lai Q."/>
            <person name="Shao Z."/>
        </authorList>
    </citation>
    <scope>NUCLEOTIDE SEQUENCE [LARGE SCALE GENOMIC DNA]</scope>
    <source>
        <strain evidence="10 11">521-1</strain>
    </source>
</reference>
<protein>
    <recommendedName>
        <fullName evidence="9">Ion-translocating oxidoreductase complex subunit E</fullName>
        <ecNumber evidence="9">7.-.-.-</ecNumber>
    </recommendedName>
    <alternativeName>
        <fullName evidence="9">Rnf electron transport complex subunit E</fullName>
    </alternativeName>
</protein>
<evidence type="ECO:0000256" key="1">
    <source>
        <dbReference type="ARBA" id="ARBA00004127"/>
    </source>
</evidence>
<organism evidence="10 11">
    <name type="scientific">Alloalcanivorax profundimaris</name>
    <dbReference type="NCBI Taxonomy" id="2735259"/>
    <lineage>
        <taxon>Bacteria</taxon>
        <taxon>Pseudomonadati</taxon>
        <taxon>Pseudomonadota</taxon>
        <taxon>Gammaproteobacteria</taxon>
        <taxon>Oceanospirillales</taxon>
        <taxon>Alcanivoracaceae</taxon>
        <taxon>Alloalcanivorax</taxon>
    </lineage>
</organism>
<keyword evidence="2 9" id="KW-0813">Transport</keyword>
<dbReference type="PANTHER" id="PTHR30586">
    <property type="entry name" value="ELECTRON TRANSPORT COMPLEX PROTEIN RNFE"/>
    <property type="match status" value="1"/>
</dbReference>
<evidence type="ECO:0000256" key="3">
    <source>
        <dbReference type="ARBA" id="ARBA00022519"/>
    </source>
</evidence>
<dbReference type="InterPro" id="IPR010968">
    <property type="entry name" value="RnfE"/>
</dbReference>
<dbReference type="EMBL" id="ARXX01000003">
    <property type="protein sequence ID" value="MBF5055070.1"/>
    <property type="molecule type" value="Genomic_DNA"/>
</dbReference>
<evidence type="ECO:0000256" key="9">
    <source>
        <dbReference type="HAMAP-Rule" id="MF_00478"/>
    </source>
</evidence>
<comment type="subcellular location">
    <subcellularLocation>
        <location evidence="9">Cell inner membrane</location>
        <topology evidence="9">Multi-pass membrane protein</topology>
    </subcellularLocation>
    <subcellularLocation>
        <location evidence="1">Endomembrane system</location>
        <topology evidence="1">Multi-pass membrane protein</topology>
    </subcellularLocation>
</comment>
<comment type="subunit">
    <text evidence="9">The complex is composed of six subunits: RnfA, RnfB, RnfC, RnfD, RnfE and RnfG.</text>
</comment>
<feature type="transmembrane region" description="Helical" evidence="9">
    <location>
        <begin position="71"/>
        <end position="93"/>
    </location>
</feature>
<evidence type="ECO:0000256" key="2">
    <source>
        <dbReference type="ARBA" id="ARBA00022448"/>
    </source>
</evidence>
<dbReference type="RefSeq" id="WP_161385212.1">
    <property type="nucleotide sequence ID" value="NZ_ARXX01000003.1"/>
</dbReference>
<keyword evidence="4 9" id="KW-0812">Transmembrane</keyword>
<evidence type="ECO:0000256" key="5">
    <source>
        <dbReference type="ARBA" id="ARBA00022967"/>
    </source>
</evidence>
<dbReference type="NCBIfam" id="TIGR01948">
    <property type="entry name" value="rnfE"/>
    <property type="match status" value="1"/>
</dbReference>
<keyword evidence="6 9" id="KW-0249">Electron transport</keyword>
<keyword evidence="7 9" id="KW-1133">Transmembrane helix</keyword>
<feature type="transmembrane region" description="Helical" evidence="9">
    <location>
        <begin position="24"/>
        <end position="51"/>
    </location>
</feature>
<proteinExistence type="inferred from homology"/>
<dbReference type="InterPro" id="IPR003667">
    <property type="entry name" value="NqrDE/RnfAE"/>
</dbReference>
<evidence type="ECO:0000256" key="6">
    <source>
        <dbReference type="ARBA" id="ARBA00022982"/>
    </source>
</evidence>
<evidence type="ECO:0000313" key="10">
    <source>
        <dbReference type="EMBL" id="MBF5055070.1"/>
    </source>
</evidence>
<keyword evidence="11" id="KW-1185">Reference proteome</keyword>
<gene>
    <name evidence="9" type="primary">rnfE</name>
    <name evidence="10" type="ORF">Y5W_00364</name>
</gene>
<keyword evidence="8 9" id="KW-0472">Membrane</keyword>
<dbReference type="HAMAP" id="MF_00478">
    <property type="entry name" value="RsxE_RnfE"/>
    <property type="match status" value="1"/>
</dbReference>
<dbReference type="PANTHER" id="PTHR30586:SF0">
    <property type="entry name" value="ION-TRANSLOCATING OXIDOREDUCTASE COMPLEX SUBUNIT E"/>
    <property type="match status" value="1"/>
</dbReference>
<sequence length="236" mass="25231">MADVDYKKITRDGLWTNNPATVQILGLCPLLAVTGTVVNALGLGLATLVVLMGSNAAVSMIRGYVTDAVRLPAFVMIIAALVTIIEMLMRAFTFELYEILGIFIPLIVTNCTVLGRADAFASKHPVLPSLVDGFMMGAGFLVILVILGALREVLGQGTLFDNMQLLFGPAAAGWRLEVIPDYPGFLLAVLPPGAFLGLGLIIAGKNVIDRRLKDARKARQAEAPKATRRVRTTGKV</sequence>
<dbReference type="Proteomes" id="UP000662703">
    <property type="component" value="Unassembled WGS sequence"/>
</dbReference>
<comment type="caution">
    <text evidence="10">The sequence shown here is derived from an EMBL/GenBank/DDBJ whole genome shotgun (WGS) entry which is preliminary data.</text>
</comment>
<feature type="transmembrane region" description="Helical" evidence="9">
    <location>
        <begin position="99"/>
        <end position="117"/>
    </location>
</feature>
<keyword evidence="3 9" id="KW-0997">Cell inner membrane</keyword>
<dbReference type="PIRSF" id="PIRSF006102">
    <property type="entry name" value="NQR_DE"/>
    <property type="match status" value="1"/>
</dbReference>
<feature type="transmembrane region" description="Helical" evidence="9">
    <location>
        <begin position="129"/>
        <end position="150"/>
    </location>
</feature>
<name>A0ABS0ALT3_9GAMM</name>
<accession>A0ABS0ALT3</accession>
<evidence type="ECO:0000256" key="8">
    <source>
        <dbReference type="ARBA" id="ARBA00023136"/>
    </source>
</evidence>
<evidence type="ECO:0000313" key="11">
    <source>
        <dbReference type="Proteomes" id="UP000662703"/>
    </source>
</evidence>
<keyword evidence="9" id="KW-1003">Cell membrane</keyword>
<comment type="similarity">
    <text evidence="9">Belongs to the NqrDE/RnfAE family.</text>
</comment>
<evidence type="ECO:0000256" key="4">
    <source>
        <dbReference type="ARBA" id="ARBA00022692"/>
    </source>
</evidence>
<dbReference type="EC" id="7.-.-.-" evidence="9"/>
<feature type="transmembrane region" description="Helical" evidence="9">
    <location>
        <begin position="184"/>
        <end position="203"/>
    </location>
</feature>